<sequence>MNCNSDLSSMLDVSWDVCSSSIEESGPRFSRVNGAFKARLEAVGVLGSGFAPSMCSSLFPRRYIESQSKSPHAHRKITIQSEVLSGGMAGQGEKTTAETLWEPKLLLSPAGLAAHFRVPIASVSELKSN</sequence>
<dbReference type="AlphaFoldDB" id="A0A4Z2G5D7"/>
<keyword evidence="2" id="KW-1185">Reference proteome</keyword>
<organism evidence="1 2">
    <name type="scientific">Liparis tanakae</name>
    <name type="common">Tanaka's snailfish</name>
    <dbReference type="NCBI Taxonomy" id="230148"/>
    <lineage>
        <taxon>Eukaryota</taxon>
        <taxon>Metazoa</taxon>
        <taxon>Chordata</taxon>
        <taxon>Craniata</taxon>
        <taxon>Vertebrata</taxon>
        <taxon>Euteleostomi</taxon>
        <taxon>Actinopterygii</taxon>
        <taxon>Neopterygii</taxon>
        <taxon>Teleostei</taxon>
        <taxon>Neoteleostei</taxon>
        <taxon>Acanthomorphata</taxon>
        <taxon>Eupercaria</taxon>
        <taxon>Perciformes</taxon>
        <taxon>Cottioidei</taxon>
        <taxon>Cottales</taxon>
        <taxon>Liparidae</taxon>
        <taxon>Liparis</taxon>
    </lineage>
</organism>
<evidence type="ECO:0000313" key="2">
    <source>
        <dbReference type="Proteomes" id="UP000314294"/>
    </source>
</evidence>
<proteinExistence type="predicted"/>
<name>A0A4Z2G5D7_9TELE</name>
<accession>A0A4Z2G5D7</accession>
<protein>
    <submittedName>
        <fullName evidence="1">Uncharacterized protein</fullName>
    </submittedName>
</protein>
<comment type="caution">
    <text evidence="1">The sequence shown here is derived from an EMBL/GenBank/DDBJ whole genome shotgun (WGS) entry which is preliminary data.</text>
</comment>
<evidence type="ECO:0000313" key="1">
    <source>
        <dbReference type="EMBL" id="TNN48340.1"/>
    </source>
</evidence>
<dbReference type="EMBL" id="SRLO01000701">
    <property type="protein sequence ID" value="TNN48340.1"/>
    <property type="molecule type" value="Genomic_DNA"/>
</dbReference>
<reference evidence="1 2" key="1">
    <citation type="submission" date="2019-03" db="EMBL/GenBank/DDBJ databases">
        <title>First draft genome of Liparis tanakae, snailfish: a comprehensive survey of snailfish specific genes.</title>
        <authorList>
            <person name="Kim W."/>
            <person name="Song I."/>
            <person name="Jeong J.-H."/>
            <person name="Kim D."/>
            <person name="Kim S."/>
            <person name="Ryu S."/>
            <person name="Song J.Y."/>
            <person name="Lee S.K."/>
        </authorList>
    </citation>
    <scope>NUCLEOTIDE SEQUENCE [LARGE SCALE GENOMIC DNA]</scope>
    <source>
        <tissue evidence="1">Muscle</tissue>
    </source>
</reference>
<dbReference type="Proteomes" id="UP000314294">
    <property type="component" value="Unassembled WGS sequence"/>
</dbReference>
<gene>
    <name evidence="1" type="ORF">EYF80_041458</name>
</gene>